<dbReference type="PANTHER" id="PTHR30193">
    <property type="entry name" value="ABC TRANSPORTER PERMEASE PROTEIN"/>
    <property type="match status" value="1"/>
</dbReference>
<dbReference type="CDD" id="cd06261">
    <property type="entry name" value="TM_PBP2"/>
    <property type="match status" value="1"/>
</dbReference>
<dbReference type="EMBL" id="PGFB01000003">
    <property type="protein sequence ID" value="PJJ62294.1"/>
    <property type="molecule type" value="Genomic_DNA"/>
</dbReference>
<feature type="transmembrane region" description="Helical" evidence="7">
    <location>
        <begin position="285"/>
        <end position="305"/>
    </location>
</feature>
<proteinExistence type="inferred from homology"/>
<organism evidence="9 10">
    <name type="scientific">Compostimonas suwonensis</name>
    <dbReference type="NCBI Taxonomy" id="1048394"/>
    <lineage>
        <taxon>Bacteria</taxon>
        <taxon>Bacillati</taxon>
        <taxon>Actinomycetota</taxon>
        <taxon>Actinomycetes</taxon>
        <taxon>Micrococcales</taxon>
        <taxon>Microbacteriaceae</taxon>
        <taxon>Compostimonas</taxon>
    </lineage>
</organism>
<gene>
    <name evidence="9" type="ORF">CLV54_2091</name>
</gene>
<feature type="transmembrane region" description="Helical" evidence="7">
    <location>
        <begin position="36"/>
        <end position="55"/>
    </location>
</feature>
<keyword evidence="9" id="KW-0762">Sugar transport</keyword>
<dbReference type="Proteomes" id="UP000230161">
    <property type="component" value="Unassembled WGS sequence"/>
</dbReference>
<comment type="subcellular location">
    <subcellularLocation>
        <location evidence="1 7">Cell membrane</location>
        <topology evidence="1 7">Multi-pass membrane protein</topology>
    </subcellularLocation>
</comment>
<evidence type="ECO:0000259" key="8">
    <source>
        <dbReference type="PROSITE" id="PS50928"/>
    </source>
</evidence>
<feature type="transmembrane region" description="Helical" evidence="7">
    <location>
        <begin position="99"/>
        <end position="120"/>
    </location>
</feature>
<dbReference type="InterPro" id="IPR035906">
    <property type="entry name" value="MetI-like_sf"/>
</dbReference>
<dbReference type="GO" id="GO:0005886">
    <property type="term" value="C:plasma membrane"/>
    <property type="evidence" value="ECO:0007669"/>
    <property type="project" value="UniProtKB-SubCell"/>
</dbReference>
<keyword evidence="3" id="KW-1003">Cell membrane</keyword>
<feature type="transmembrane region" description="Helical" evidence="7">
    <location>
        <begin position="233"/>
        <end position="253"/>
    </location>
</feature>
<evidence type="ECO:0000256" key="6">
    <source>
        <dbReference type="ARBA" id="ARBA00023136"/>
    </source>
</evidence>
<dbReference type="PANTHER" id="PTHR30193:SF41">
    <property type="entry name" value="DIACETYLCHITOBIOSE UPTAKE SYSTEM PERMEASE PROTEIN NGCF"/>
    <property type="match status" value="1"/>
</dbReference>
<evidence type="ECO:0000256" key="7">
    <source>
        <dbReference type="RuleBase" id="RU363032"/>
    </source>
</evidence>
<reference evidence="9 10" key="1">
    <citation type="submission" date="2017-11" db="EMBL/GenBank/DDBJ databases">
        <title>Genomic Encyclopedia of Archaeal and Bacterial Type Strains, Phase II (KMG-II): From Individual Species to Whole Genera.</title>
        <authorList>
            <person name="Goeker M."/>
        </authorList>
    </citation>
    <scope>NUCLEOTIDE SEQUENCE [LARGE SCALE GENOMIC DNA]</scope>
    <source>
        <strain evidence="9 10">DSM 25625</strain>
    </source>
</reference>
<dbReference type="InterPro" id="IPR000515">
    <property type="entry name" value="MetI-like"/>
</dbReference>
<name>A0A2M9BWJ0_9MICO</name>
<dbReference type="PROSITE" id="PS50928">
    <property type="entry name" value="ABC_TM1"/>
    <property type="match status" value="1"/>
</dbReference>
<sequence length="318" mass="34871">MAVDTSLIRPARTPVADGVPASRRRRSSAAHRGDRTLAWILIAPAVLGFAVFAAYPTLRGIYLSFTDFRVLSDPVWTGLDNYKRLLGDDVFWHSVGVTLYFVALAVIGCVVLSLVTAVILHRLTSSTVVRGLIILPFLISNIVAGVVWTWMLDSQLGIVNVVLKAITGQSVQFFTDPAWAVPSLAAVTIWKGLGYTTILIFAGLQTIPEPVYEAARLDGASEVQMFRRITVPLLRPVLAMVVILTVVNSFQVFDIVQVTTRGGPENATNVLQLYIYSKAFGQFDFGYASAISIALFAMLILITFAQMRLMRINETDTD</sequence>
<keyword evidence="2 7" id="KW-0813">Transport</keyword>
<keyword evidence="6 7" id="KW-0472">Membrane</keyword>
<keyword evidence="4 7" id="KW-0812">Transmembrane</keyword>
<keyword evidence="5 7" id="KW-1133">Transmembrane helix</keyword>
<dbReference type="InterPro" id="IPR051393">
    <property type="entry name" value="ABC_transporter_permease"/>
</dbReference>
<keyword evidence="10" id="KW-1185">Reference proteome</keyword>
<evidence type="ECO:0000256" key="1">
    <source>
        <dbReference type="ARBA" id="ARBA00004651"/>
    </source>
</evidence>
<evidence type="ECO:0000256" key="2">
    <source>
        <dbReference type="ARBA" id="ARBA00022448"/>
    </source>
</evidence>
<feature type="domain" description="ABC transmembrane type-1" evidence="8">
    <location>
        <begin position="95"/>
        <end position="306"/>
    </location>
</feature>
<comment type="caution">
    <text evidence="9">The sequence shown here is derived from an EMBL/GenBank/DDBJ whole genome shotgun (WGS) entry which is preliminary data.</text>
</comment>
<dbReference type="SUPFAM" id="SSF161098">
    <property type="entry name" value="MetI-like"/>
    <property type="match status" value="1"/>
</dbReference>
<evidence type="ECO:0000256" key="4">
    <source>
        <dbReference type="ARBA" id="ARBA00022692"/>
    </source>
</evidence>
<dbReference type="Pfam" id="PF00528">
    <property type="entry name" value="BPD_transp_1"/>
    <property type="match status" value="1"/>
</dbReference>
<dbReference type="AlphaFoldDB" id="A0A2M9BWJ0"/>
<dbReference type="RefSeq" id="WP_211294513.1">
    <property type="nucleotide sequence ID" value="NZ_PGFB01000003.1"/>
</dbReference>
<dbReference type="GO" id="GO:0055085">
    <property type="term" value="P:transmembrane transport"/>
    <property type="evidence" value="ECO:0007669"/>
    <property type="project" value="InterPro"/>
</dbReference>
<accession>A0A2M9BWJ0</accession>
<feature type="transmembrane region" description="Helical" evidence="7">
    <location>
        <begin position="132"/>
        <end position="151"/>
    </location>
</feature>
<protein>
    <submittedName>
        <fullName evidence="9">Multiple sugar transport system permease protein</fullName>
    </submittedName>
</protein>
<dbReference type="Gene3D" id="1.10.3720.10">
    <property type="entry name" value="MetI-like"/>
    <property type="match status" value="1"/>
</dbReference>
<comment type="similarity">
    <text evidence="7">Belongs to the binding-protein-dependent transport system permease family.</text>
</comment>
<evidence type="ECO:0000256" key="5">
    <source>
        <dbReference type="ARBA" id="ARBA00022989"/>
    </source>
</evidence>
<evidence type="ECO:0000256" key="3">
    <source>
        <dbReference type="ARBA" id="ARBA00022475"/>
    </source>
</evidence>
<evidence type="ECO:0000313" key="10">
    <source>
        <dbReference type="Proteomes" id="UP000230161"/>
    </source>
</evidence>
<evidence type="ECO:0000313" key="9">
    <source>
        <dbReference type="EMBL" id="PJJ62294.1"/>
    </source>
</evidence>